<evidence type="ECO:0000256" key="8">
    <source>
        <dbReference type="SAM" id="SignalP"/>
    </source>
</evidence>
<keyword evidence="6" id="KW-0472">Membrane</keyword>
<keyword evidence="2" id="KW-0812">Transmembrane</keyword>
<dbReference type="InterPro" id="IPR055074">
    <property type="entry name" value="NOMO1-3_2nd"/>
</dbReference>
<protein>
    <recommendedName>
        <fullName evidence="18">ER membrane protein complex subunit 7 beta-sandwich domain-containing protein</fullName>
    </recommendedName>
</protein>
<dbReference type="SUPFAM" id="SSF49478">
    <property type="entry name" value="Cna protein B-type domain"/>
    <property type="match status" value="2"/>
</dbReference>
<organism evidence="16 17">
    <name type="scientific">Apolygus lucorum</name>
    <name type="common">Small green plant bug</name>
    <name type="synonym">Lygocoris lucorum</name>
    <dbReference type="NCBI Taxonomy" id="248454"/>
    <lineage>
        <taxon>Eukaryota</taxon>
        <taxon>Metazoa</taxon>
        <taxon>Ecdysozoa</taxon>
        <taxon>Arthropoda</taxon>
        <taxon>Hexapoda</taxon>
        <taxon>Insecta</taxon>
        <taxon>Pterygota</taxon>
        <taxon>Neoptera</taxon>
        <taxon>Paraneoptera</taxon>
        <taxon>Hemiptera</taxon>
        <taxon>Heteroptera</taxon>
        <taxon>Panheteroptera</taxon>
        <taxon>Cimicomorpha</taxon>
        <taxon>Miridae</taxon>
        <taxon>Mirini</taxon>
        <taxon>Apolygus</taxon>
    </lineage>
</organism>
<keyword evidence="4" id="KW-0256">Endoplasmic reticulum</keyword>
<dbReference type="InterPro" id="IPR056319">
    <property type="entry name" value="NOMO_7th"/>
</dbReference>
<feature type="domain" description="NOMO second beta-sandwich" evidence="11">
    <location>
        <begin position="113"/>
        <end position="202"/>
    </location>
</feature>
<proteinExistence type="predicted"/>
<gene>
    <name evidence="16" type="ORF">GE061_014398</name>
</gene>
<dbReference type="InterPro" id="IPR055075">
    <property type="entry name" value="NOMO-like_N"/>
</dbReference>
<evidence type="ECO:0000313" key="17">
    <source>
        <dbReference type="Proteomes" id="UP000466442"/>
    </source>
</evidence>
<dbReference type="InterPro" id="IPR051417">
    <property type="entry name" value="SDr/BOS_complex"/>
</dbReference>
<dbReference type="InterPro" id="IPR055073">
    <property type="entry name" value="NOMO1-like_9th"/>
</dbReference>
<dbReference type="PANTHER" id="PTHR23303">
    <property type="entry name" value="CARBOXYPEPTIDASE REGULATORY REGION-CONTAINING"/>
    <property type="match status" value="1"/>
</dbReference>
<name>A0A6A4JSZ2_APOLU</name>
<dbReference type="SUPFAM" id="SSF49452">
    <property type="entry name" value="Starch-binding domain-like"/>
    <property type="match status" value="2"/>
</dbReference>
<dbReference type="Gene3D" id="2.60.40.10">
    <property type="entry name" value="Immunoglobulins"/>
    <property type="match status" value="1"/>
</dbReference>
<feature type="domain" description="NOMO C-terminal transthyretin-like" evidence="13">
    <location>
        <begin position="996"/>
        <end position="1099"/>
    </location>
</feature>
<evidence type="ECO:0008006" key="18">
    <source>
        <dbReference type="Google" id="ProtNLM"/>
    </source>
</evidence>
<dbReference type="InterPro" id="IPR056189">
    <property type="entry name" value="NOMO_3rd"/>
</dbReference>
<evidence type="ECO:0000313" key="16">
    <source>
        <dbReference type="EMBL" id="KAF6211281.1"/>
    </source>
</evidence>
<feature type="compositionally biased region" description="Basic residues" evidence="7">
    <location>
        <begin position="1170"/>
        <end position="1182"/>
    </location>
</feature>
<dbReference type="PANTHER" id="PTHR23303:SF14">
    <property type="entry name" value="BOS COMPLEX SUBUNIT NOMO1-RELATED"/>
    <property type="match status" value="1"/>
</dbReference>
<dbReference type="Proteomes" id="UP000466442">
    <property type="component" value="Linkage Group LG5"/>
</dbReference>
<evidence type="ECO:0000256" key="1">
    <source>
        <dbReference type="ARBA" id="ARBA00004115"/>
    </source>
</evidence>
<keyword evidence="17" id="KW-1185">Reference proteome</keyword>
<evidence type="ECO:0000259" key="15">
    <source>
        <dbReference type="Pfam" id="PF23194"/>
    </source>
</evidence>
<reference evidence="16" key="1">
    <citation type="journal article" date="2021" name="Mol. Ecol. Resour.">
        <title>Apolygus lucorum genome provides insights into omnivorousness and mesophyll feeding.</title>
        <authorList>
            <person name="Liu Y."/>
            <person name="Liu H."/>
            <person name="Wang H."/>
            <person name="Huang T."/>
            <person name="Liu B."/>
            <person name="Yang B."/>
            <person name="Yin L."/>
            <person name="Li B."/>
            <person name="Zhang Y."/>
            <person name="Zhang S."/>
            <person name="Jiang F."/>
            <person name="Zhang X."/>
            <person name="Ren Y."/>
            <person name="Wang B."/>
            <person name="Wang S."/>
            <person name="Lu Y."/>
            <person name="Wu K."/>
            <person name="Fan W."/>
            <person name="Wang G."/>
        </authorList>
    </citation>
    <scope>NUCLEOTIDE SEQUENCE</scope>
    <source>
        <strain evidence="16">12Hb</strain>
    </source>
</reference>
<dbReference type="Pfam" id="PF23193">
    <property type="entry name" value="NOMO_3rd"/>
    <property type="match status" value="1"/>
</dbReference>
<evidence type="ECO:0000256" key="7">
    <source>
        <dbReference type="SAM" id="MobiDB-lite"/>
    </source>
</evidence>
<dbReference type="Pfam" id="PF23194">
    <property type="entry name" value="NOMO_5th"/>
    <property type="match status" value="1"/>
</dbReference>
<dbReference type="Pfam" id="PF22902">
    <property type="entry name" value="NOMO1-like_9th"/>
    <property type="match status" value="1"/>
</dbReference>
<dbReference type="OrthoDB" id="10263633at2759"/>
<dbReference type="Pfam" id="PF22898">
    <property type="entry name" value="NOMO1-like_1st"/>
    <property type="match status" value="1"/>
</dbReference>
<evidence type="ECO:0000256" key="4">
    <source>
        <dbReference type="ARBA" id="ARBA00022824"/>
    </source>
</evidence>
<dbReference type="GO" id="GO:0005789">
    <property type="term" value="C:endoplasmic reticulum membrane"/>
    <property type="evidence" value="ECO:0007669"/>
    <property type="project" value="UniProtKB-SubCell"/>
</dbReference>
<evidence type="ECO:0000259" key="10">
    <source>
        <dbReference type="Pfam" id="PF22902"/>
    </source>
</evidence>
<sequence length="1182" mass="127832">MIGLTFQIVLVGFVLCGASADEILGCNGFIKSDVPIIYSSVEVQLFTKQGALKDHTDCAPNNGYYFLPIYDKGEYVLKVSPPHGWKFEPSEVPLLFDGATDPCSKGKDINFNFLGFAVDGQVVSSGFSVGPKDVTVELYAVGSSKPTLITTTSVDGKFLFSPVLAGSYKVKISHPRWKILKNEVAVIVKDGNGKIPAGSLAVAGYDVTGTVTSDNQPITGVSFVLFSRSKKSEVAGCDSTALPGFTPDPALGTVHLICHVSSDARGVFNFPQVSPGEYVLVPHYKGSTSTKFDVHPRSLSISIGHNSLHLPSPFQVKGFTVAGKVLWSPKGKPMSGATVYLNNKIAGKTGADGVYSLESMRAGTYKLKVEAEDVVFKETEIKVSSTSLPDLVPVTYKVCGHFHSPSSSGPYRIELTSEDSTISEVSTDSKGSYCLYLAPGKYTFMPVPDSKQLTNGLLFSPSKKIVEIVDKPVKNVDFSQLRSTVKGKIVCMTQCPLITVNLKPKGQGSALQTVAKNGRYEFAEVMPGDYDIYLEPGLGWCWDKESQSLGVIDEITEVPTFTQSGFTVTIVSSHSTTVSYYSEGQPNDKLKLEVSPGSTHICVPKSTPYIFQPIGCHGYEEPQVRWVSGLVSLNAVTHSNAFFLTASEEVNDLQLNIEPLDSADSRHPKVIKLKAGSVTDEGVKYEFSLQLKPNEGLKITPSAGVFLFTPQSAEVRGHTDCINTSNSLFSAEKGQVITGNVLSGDNKGIGGVSITIKDEMGAVIATQITNANGFYKFPPLKPAPNTKIIAEKEGYVLTGLSKWGDFSAHKLAEIIVSVSDVASKEKLQGVLLSLSGGKSYRRNAQTNAEGTMSFLSLSPGEYFLKPLMKEYRFHPQNKIITVKEGATVTVSLSGERVAYSGIGEVMSLNGEGESGVVVEAIGVGSCSNYQEEATSNDAGIFRIRGLKPECEYNVKVKDGPDVNHHIVKSGQDTVAIKVSKSDVTGLKLFALRPSTRVDVMVYVLADRSEDLKTLRLRLTREDSPELAVSVIKLSEYKASSSGYVLTSVMIALPPLPADGRSYILQLESSLPLGTHEYTNRPVHFKASGSLKVFRMAFSPNLKSRDPELSQSSYLVLPLLMLFGLVFYNKDTVINLSAAALERSRQPSQFSSKVTTDDSLLSDDFADFPKKKSKPRKKVHLAE</sequence>
<evidence type="ECO:0000259" key="12">
    <source>
        <dbReference type="Pfam" id="PF23141"/>
    </source>
</evidence>
<evidence type="ECO:0000256" key="5">
    <source>
        <dbReference type="ARBA" id="ARBA00022989"/>
    </source>
</evidence>
<feature type="domain" description="NOMO fifth transthyretin-like" evidence="15">
    <location>
        <begin position="397"/>
        <end position="478"/>
    </location>
</feature>
<keyword evidence="3 8" id="KW-0732">Signal</keyword>
<evidence type="ECO:0000259" key="9">
    <source>
        <dbReference type="Pfam" id="PF22898"/>
    </source>
</evidence>
<dbReference type="Gene3D" id="2.60.40.1120">
    <property type="entry name" value="Carboxypeptidase-like, regulatory domain"/>
    <property type="match status" value="1"/>
</dbReference>
<feature type="domain" description="NOMO-like N-terminal beta-sandwich" evidence="9">
    <location>
        <begin position="28"/>
        <end position="111"/>
    </location>
</feature>
<dbReference type="InterPro" id="IPR013784">
    <property type="entry name" value="Carb-bd-like_fold"/>
</dbReference>
<feature type="region of interest" description="Disordered" evidence="7">
    <location>
        <begin position="1145"/>
        <end position="1182"/>
    </location>
</feature>
<feature type="domain" description="NOMO seventh transthyretin-like" evidence="12">
    <location>
        <begin position="568"/>
        <end position="628"/>
    </location>
</feature>
<evidence type="ECO:0000259" key="14">
    <source>
        <dbReference type="Pfam" id="PF23193"/>
    </source>
</evidence>
<feature type="domain" description="NOMO-like ninth beta-sandwich" evidence="10">
    <location>
        <begin position="734"/>
        <end position="808"/>
    </location>
</feature>
<dbReference type="AlphaFoldDB" id="A0A6A4JSZ2"/>
<dbReference type="InterPro" id="IPR056191">
    <property type="entry name" value="NOMO_12th"/>
</dbReference>
<comment type="caution">
    <text evidence="16">The sequence shown here is derived from an EMBL/GenBank/DDBJ whole genome shotgun (WGS) entry which is preliminary data.</text>
</comment>
<dbReference type="Pfam" id="PF23192">
    <property type="entry name" value="NOMO_12th"/>
    <property type="match status" value="1"/>
</dbReference>
<evidence type="ECO:0000256" key="6">
    <source>
        <dbReference type="ARBA" id="ARBA00023136"/>
    </source>
</evidence>
<comment type="subcellular location">
    <subcellularLocation>
        <location evidence="1">Endoplasmic reticulum membrane</location>
        <topology evidence="1">Single-pass type I membrane protein</topology>
    </subcellularLocation>
</comment>
<dbReference type="GO" id="GO:0030246">
    <property type="term" value="F:carbohydrate binding"/>
    <property type="evidence" value="ECO:0007669"/>
    <property type="project" value="InterPro"/>
</dbReference>
<evidence type="ECO:0000259" key="13">
    <source>
        <dbReference type="Pfam" id="PF23192"/>
    </source>
</evidence>
<accession>A0A6A4JSZ2</accession>
<evidence type="ECO:0000259" key="11">
    <source>
        <dbReference type="Pfam" id="PF22904"/>
    </source>
</evidence>
<feature type="chain" id="PRO_5043702958" description="ER membrane protein complex subunit 7 beta-sandwich domain-containing protein" evidence="8">
    <location>
        <begin position="21"/>
        <end position="1182"/>
    </location>
</feature>
<dbReference type="InterPro" id="IPR056190">
    <property type="entry name" value="NOMO_5th"/>
</dbReference>
<dbReference type="EMBL" id="WIXP02000005">
    <property type="protein sequence ID" value="KAF6211281.1"/>
    <property type="molecule type" value="Genomic_DNA"/>
</dbReference>
<keyword evidence="5" id="KW-1133">Transmembrane helix</keyword>
<dbReference type="Pfam" id="PF23141">
    <property type="entry name" value="Ig_NOMO"/>
    <property type="match status" value="1"/>
</dbReference>
<evidence type="ECO:0000256" key="3">
    <source>
        <dbReference type="ARBA" id="ARBA00022729"/>
    </source>
</evidence>
<dbReference type="Pfam" id="PF22904">
    <property type="entry name" value="NOMO1-like_2nd"/>
    <property type="match status" value="1"/>
</dbReference>
<feature type="signal peptide" evidence="8">
    <location>
        <begin position="1"/>
        <end position="20"/>
    </location>
</feature>
<feature type="domain" description="NOMO third transthyretin-like" evidence="14">
    <location>
        <begin position="208"/>
        <end position="316"/>
    </location>
</feature>
<dbReference type="InterPro" id="IPR013783">
    <property type="entry name" value="Ig-like_fold"/>
</dbReference>
<evidence type="ECO:0000256" key="2">
    <source>
        <dbReference type="ARBA" id="ARBA00022692"/>
    </source>
</evidence>